<accession>A0ACB8U0N2</accession>
<evidence type="ECO:0000313" key="1">
    <source>
        <dbReference type="EMBL" id="KAI0087858.1"/>
    </source>
</evidence>
<dbReference type="EMBL" id="MU274916">
    <property type="protein sequence ID" value="KAI0087858.1"/>
    <property type="molecule type" value="Genomic_DNA"/>
</dbReference>
<keyword evidence="2" id="KW-1185">Reference proteome</keyword>
<dbReference type="Proteomes" id="UP001055072">
    <property type="component" value="Unassembled WGS sequence"/>
</dbReference>
<protein>
    <submittedName>
        <fullName evidence="1">O-methyltransferase</fullName>
    </submittedName>
</protein>
<gene>
    <name evidence="1" type="ORF">BDY19DRAFT_985932</name>
</gene>
<reference evidence="1" key="1">
    <citation type="journal article" date="2021" name="Environ. Microbiol.">
        <title>Gene family expansions and transcriptome signatures uncover fungal adaptations to wood decay.</title>
        <authorList>
            <person name="Hage H."/>
            <person name="Miyauchi S."/>
            <person name="Viragh M."/>
            <person name="Drula E."/>
            <person name="Min B."/>
            <person name="Chaduli D."/>
            <person name="Navarro D."/>
            <person name="Favel A."/>
            <person name="Norest M."/>
            <person name="Lesage-Meessen L."/>
            <person name="Balint B."/>
            <person name="Merenyi Z."/>
            <person name="de Eugenio L."/>
            <person name="Morin E."/>
            <person name="Martinez A.T."/>
            <person name="Baldrian P."/>
            <person name="Stursova M."/>
            <person name="Martinez M.J."/>
            <person name="Novotny C."/>
            <person name="Magnuson J.K."/>
            <person name="Spatafora J.W."/>
            <person name="Maurice S."/>
            <person name="Pangilinan J."/>
            <person name="Andreopoulos W."/>
            <person name="LaButti K."/>
            <person name="Hundley H."/>
            <person name="Na H."/>
            <person name="Kuo A."/>
            <person name="Barry K."/>
            <person name="Lipzen A."/>
            <person name="Henrissat B."/>
            <person name="Riley R."/>
            <person name="Ahrendt S."/>
            <person name="Nagy L.G."/>
            <person name="Grigoriev I.V."/>
            <person name="Martin F."/>
            <person name="Rosso M.N."/>
        </authorList>
    </citation>
    <scope>NUCLEOTIDE SEQUENCE</scope>
    <source>
        <strain evidence="1">CBS 384.51</strain>
    </source>
</reference>
<comment type="caution">
    <text evidence="1">The sequence shown here is derived from an EMBL/GenBank/DDBJ whole genome shotgun (WGS) entry which is preliminary data.</text>
</comment>
<sequence length="478" mass="52038">MTTTQTTSPVPELRALSDLIRVSVDKIEALCIERGQTYPLLDQPFTPQSEASRMSPNVATEGSLIVSAAAQLIATVRSPVSSVAIQAVQYHASSCVRVAILLHVPEILRDAGAQGMHVKDIAAPTGVDAGKLARILRVLATRHIFKEVAPDTFANNRLSSVLDTGKSISDILADPDAKYDNTICPTALLEHALDGGLLSSYYLPDVLLDPKWAHSSEPNETPFNKAFNTTLPAFEWTALPENTQKRRLFANGMRSTQHLVSAMVVLDGFDWEHLPHGSVIVDVGGNTGSKMLPLAKTYDHFKFVVQDRPDVIGNATEFWNANIPGAISSGRVKIQAHDFFTLQPVQKPAVFYLCNIIHDWSDKYCVKILTQLRAAAGPETQLVIVDGIVPYSSAQSTLPKEIPGAMIPPPPEPLLPNLGEANITPYLSDMQMMVALNGSERTVMQYDDILEASGWRLARVSLDKGLQSTYSKVIGVPI</sequence>
<organism evidence="1 2">
    <name type="scientific">Irpex rosettiformis</name>
    <dbReference type="NCBI Taxonomy" id="378272"/>
    <lineage>
        <taxon>Eukaryota</taxon>
        <taxon>Fungi</taxon>
        <taxon>Dikarya</taxon>
        <taxon>Basidiomycota</taxon>
        <taxon>Agaricomycotina</taxon>
        <taxon>Agaricomycetes</taxon>
        <taxon>Polyporales</taxon>
        <taxon>Irpicaceae</taxon>
        <taxon>Irpex</taxon>
    </lineage>
</organism>
<proteinExistence type="predicted"/>
<evidence type="ECO:0000313" key="2">
    <source>
        <dbReference type="Proteomes" id="UP001055072"/>
    </source>
</evidence>
<name>A0ACB8U0N2_9APHY</name>